<dbReference type="InterPro" id="IPR036291">
    <property type="entry name" value="NAD(P)-bd_dom_sf"/>
</dbReference>
<name>A0A6J7QHB9_9ZZZZ</name>
<accession>A0A6J7QHB9</accession>
<sequence length="139" mass="14998">MINYQEQDFVEVMNDITGGRGVDVILDNMGAAYLERNVLALARNGRLAIIGMQGGSKAELNINTLLRKNGTVHAASLRGRPESEKFAICQQVERNIWPWVHAGLVIPVIGATLPLQDAAAAHQLLESGDVSGKIVLTVL</sequence>
<dbReference type="AlphaFoldDB" id="A0A6J7QHB9"/>
<dbReference type="PANTHER" id="PTHR48106">
    <property type="entry name" value="QUINONE OXIDOREDUCTASE PIG3-RELATED"/>
    <property type="match status" value="1"/>
</dbReference>
<dbReference type="Pfam" id="PF13602">
    <property type="entry name" value="ADH_zinc_N_2"/>
    <property type="match status" value="1"/>
</dbReference>
<dbReference type="Gene3D" id="3.90.180.10">
    <property type="entry name" value="Medium-chain alcohol dehydrogenases, catalytic domain"/>
    <property type="match status" value="1"/>
</dbReference>
<evidence type="ECO:0000313" key="3">
    <source>
        <dbReference type="EMBL" id="CAB5017140.1"/>
    </source>
</evidence>
<evidence type="ECO:0000256" key="1">
    <source>
        <dbReference type="ARBA" id="ARBA00022857"/>
    </source>
</evidence>
<gene>
    <name evidence="3" type="ORF">UFOPK4092_00723</name>
</gene>
<dbReference type="SUPFAM" id="SSF51735">
    <property type="entry name" value="NAD(P)-binding Rossmann-fold domains"/>
    <property type="match status" value="1"/>
</dbReference>
<reference evidence="3" key="1">
    <citation type="submission" date="2020-05" db="EMBL/GenBank/DDBJ databases">
        <authorList>
            <person name="Chiriac C."/>
            <person name="Salcher M."/>
            <person name="Ghai R."/>
            <person name="Kavagutti S V."/>
        </authorList>
    </citation>
    <scope>NUCLEOTIDE SEQUENCE</scope>
</reference>
<dbReference type="GO" id="GO:0016651">
    <property type="term" value="F:oxidoreductase activity, acting on NAD(P)H"/>
    <property type="evidence" value="ECO:0007669"/>
    <property type="project" value="TreeGrafter"/>
</dbReference>
<evidence type="ECO:0000256" key="2">
    <source>
        <dbReference type="ARBA" id="ARBA00023002"/>
    </source>
</evidence>
<protein>
    <submittedName>
        <fullName evidence="3">Unannotated protein</fullName>
    </submittedName>
</protein>
<dbReference type="Gene3D" id="3.40.50.720">
    <property type="entry name" value="NAD(P)-binding Rossmann-like Domain"/>
    <property type="match status" value="1"/>
</dbReference>
<dbReference type="EMBL" id="CAFBPJ010000066">
    <property type="protein sequence ID" value="CAB5017140.1"/>
    <property type="molecule type" value="Genomic_DNA"/>
</dbReference>
<keyword evidence="1" id="KW-0521">NADP</keyword>
<organism evidence="3">
    <name type="scientific">freshwater metagenome</name>
    <dbReference type="NCBI Taxonomy" id="449393"/>
    <lineage>
        <taxon>unclassified sequences</taxon>
        <taxon>metagenomes</taxon>
        <taxon>ecological metagenomes</taxon>
    </lineage>
</organism>
<proteinExistence type="predicted"/>
<keyword evidence="2" id="KW-0560">Oxidoreductase</keyword>
<dbReference type="PANTHER" id="PTHR48106:SF8">
    <property type="entry name" value="OS02G0805600 PROTEIN"/>
    <property type="match status" value="1"/>
</dbReference>
<dbReference type="GO" id="GO:0070402">
    <property type="term" value="F:NADPH binding"/>
    <property type="evidence" value="ECO:0007669"/>
    <property type="project" value="TreeGrafter"/>
</dbReference>